<dbReference type="RefSeq" id="WP_021023830.1">
    <property type="nucleotide sequence ID" value="NZ_MUFR01000001.1"/>
</dbReference>
<name>A0ABX3KVT4_SALCS</name>
<dbReference type="Proteomes" id="UP000189431">
    <property type="component" value="Unassembled WGS sequence"/>
</dbReference>
<feature type="signal peptide" evidence="1">
    <location>
        <begin position="1"/>
        <end position="21"/>
    </location>
</feature>
<comment type="caution">
    <text evidence="2">The sequence shown here is derived from an EMBL/GenBank/DDBJ whole genome shotgun (WGS) entry which is preliminary data.</text>
</comment>
<evidence type="ECO:0000256" key="1">
    <source>
        <dbReference type="SAM" id="SignalP"/>
    </source>
</evidence>
<evidence type="ECO:0000313" key="2">
    <source>
        <dbReference type="EMBL" id="OOF35499.1"/>
    </source>
</evidence>
<reference evidence="3" key="1">
    <citation type="submission" date="2017-01" db="EMBL/GenBank/DDBJ databases">
        <title>Draft genome of the species Salinivibrio costicola subsp. alcaliphilus.</title>
        <authorList>
            <person name="Lopez-Hermoso C."/>
            <person name="De La Haba R."/>
            <person name="Sanchez-Porro C."/>
            <person name="Ventosa A."/>
        </authorList>
    </citation>
    <scope>NUCLEOTIDE SEQUENCE [LARGE SCALE GENOMIC DNA]</scope>
    <source>
        <strain evidence="3">CBH448</strain>
    </source>
</reference>
<sequence length="295" mass="32762">MTRWGRLLVLGFAMLSVKVNAEQAWFGDTPMQQTYQALAADRPTVAWQELIFALSQEQIATQHWAALKHAIINQTDCGQRLTEPNGKDIPQGLTISFVRRAGASSLGYEIKLSAEHVSRATLVTLTDPNGQTVISEILGAQTGFQEIESGQLFTQVDPGVYELRLGGQHYSLVVYGLPRRPWVKLIGHPDQQLTVDLPNTPTSCAPAAAYWLWLDDAYRWIEQTPIYVTSSAENTPSPVKVSLPVKRPAKSEHLSAIVTHFEYQGAIKVNYVERLALPLPETPYTAESVNARRVK</sequence>
<feature type="chain" id="PRO_5045736426" description="DUF2861 family protein" evidence="1">
    <location>
        <begin position="22"/>
        <end position="295"/>
    </location>
</feature>
<evidence type="ECO:0008006" key="4">
    <source>
        <dbReference type="Google" id="ProtNLM"/>
    </source>
</evidence>
<organism evidence="2 3">
    <name type="scientific">Salinivibrio costicola subsp. alcaliphilus</name>
    <dbReference type="NCBI Taxonomy" id="272773"/>
    <lineage>
        <taxon>Bacteria</taxon>
        <taxon>Pseudomonadati</taxon>
        <taxon>Pseudomonadota</taxon>
        <taxon>Gammaproteobacteria</taxon>
        <taxon>Vibrionales</taxon>
        <taxon>Vibrionaceae</taxon>
        <taxon>Salinivibrio</taxon>
    </lineage>
</organism>
<dbReference type="InterPro" id="IPR021290">
    <property type="entry name" value="DUF2861"/>
</dbReference>
<dbReference type="Pfam" id="PF11060">
    <property type="entry name" value="DUF2861"/>
    <property type="match status" value="1"/>
</dbReference>
<protein>
    <recommendedName>
        <fullName evidence="4">DUF2861 family protein</fullName>
    </recommendedName>
</protein>
<dbReference type="EMBL" id="MUFR01000001">
    <property type="protein sequence ID" value="OOF35499.1"/>
    <property type="molecule type" value="Genomic_DNA"/>
</dbReference>
<evidence type="ECO:0000313" key="3">
    <source>
        <dbReference type="Proteomes" id="UP000189431"/>
    </source>
</evidence>
<gene>
    <name evidence="2" type="ORF">BZJ21_00585</name>
</gene>
<proteinExistence type="predicted"/>
<keyword evidence="3" id="KW-1185">Reference proteome</keyword>
<accession>A0ABX3KVT4</accession>
<keyword evidence="1" id="KW-0732">Signal</keyword>